<comment type="caution">
    <text evidence="1">The sequence shown here is derived from an EMBL/GenBank/DDBJ whole genome shotgun (WGS) entry which is preliminary data.</text>
</comment>
<sequence>MDGVKNKNIKMGNQAWRKKPRKFAPKSKLGCKTCKYVVTLHIATERSIVFKELETDVS</sequence>
<evidence type="ECO:0000313" key="2">
    <source>
        <dbReference type="Proteomes" id="UP000186955"/>
    </source>
</evidence>
<organism evidence="1 2">
    <name type="scientific">Penicillium subrubescens</name>
    <dbReference type="NCBI Taxonomy" id="1316194"/>
    <lineage>
        <taxon>Eukaryota</taxon>
        <taxon>Fungi</taxon>
        <taxon>Dikarya</taxon>
        <taxon>Ascomycota</taxon>
        <taxon>Pezizomycotina</taxon>
        <taxon>Eurotiomycetes</taxon>
        <taxon>Eurotiomycetidae</taxon>
        <taxon>Eurotiales</taxon>
        <taxon>Aspergillaceae</taxon>
        <taxon>Penicillium</taxon>
    </lineage>
</organism>
<proteinExistence type="predicted"/>
<name>A0A1Q5T4Q2_9EURO</name>
<reference evidence="1 2" key="1">
    <citation type="submission" date="2016-10" db="EMBL/GenBank/DDBJ databases">
        <title>Genome sequence of the ascomycete fungus Penicillium subrubescens.</title>
        <authorList>
            <person name="De Vries R.P."/>
            <person name="Peng M."/>
            <person name="Dilokpimol A."/>
            <person name="Hilden K."/>
            <person name="Makela M.R."/>
            <person name="Grigoriev I."/>
            <person name="Riley R."/>
            <person name="Granchi Z."/>
        </authorList>
    </citation>
    <scope>NUCLEOTIDE SEQUENCE [LARGE SCALE GENOMIC DNA]</scope>
    <source>
        <strain evidence="1 2">CBS 132785</strain>
    </source>
</reference>
<accession>A0A1Q5T4Q2</accession>
<dbReference type="Proteomes" id="UP000186955">
    <property type="component" value="Unassembled WGS sequence"/>
</dbReference>
<keyword evidence="2" id="KW-1185">Reference proteome</keyword>
<gene>
    <name evidence="1" type="ORF">PENSUB_11272</name>
</gene>
<evidence type="ECO:0000313" key="1">
    <source>
        <dbReference type="EMBL" id="OKO95193.1"/>
    </source>
</evidence>
<dbReference type="STRING" id="1316194.A0A1Q5T4Q2"/>
<protein>
    <submittedName>
        <fullName evidence="1">Uncharacterized protein</fullName>
    </submittedName>
</protein>
<dbReference type="EMBL" id="MNBE01000706">
    <property type="protein sequence ID" value="OKO95193.1"/>
    <property type="molecule type" value="Genomic_DNA"/>
</dbReference>
<dbReference type="AlphaFoldDB" id="A0A1Q5T4Q2"/>